<dbReference type="Proteomes" id="UP001155241">
    <property type="component" value="Unassembled WGS sequence"/>
</dbReference>
<gene>
    <name evidence="1" type="ORF">NG895_12350</name>
</gene>
<evidence type="ECO:0000313" key="1">
    <source>
        <dbReference type="EMBL" id="MCO6044700.1"/>
    </source>
</evidence>
<organism evidence="1 2">
    <name type="scientific">Aeoliella straminimaris</name>
    <dbReference type="NCBI Taxonomy" id="2954799"/>
    <lineage>
        <taxon>Bacteria</taxon>
        <taxon>Pseudomonadati</taxon>
        <taxon>Planctomycetota</taxon>
        <taxon>Planctomycetia</taxon>
        <taxon>Pirellulales</taxon>
        <taxon>Lacipirellulaceae</taxon>
        <taxon>Aeoliella</taxon>
    </lineage>
</organism>
<accession>A0A9X2F9B8</accession>
<protein>
    <submittedName>
        <fullName evidence="1">Uncharacterized protein</fullName>
    </submittedName>
</protein>
<comment type="caution">
    <text evidence="1">The sequence shown here is derived from an EMBL/GenBank/DDBJ whole genome shotgun (WGS) entry which is preliminary data.</text>
</comment>
<reference evidence="1" key="1">
    <citation type="submission" date="2022-06" db="EMBL/GenBank/DDBJ databases">
        <title>Aeoliella straminimaris, a novel planctomycete from sediments.</title>
        <authorList>
            <person name="Vitorino I.R."/>
            <person name="Lage O.M."/>
        </authorList>
    </citation>
    <scope>NUCLEOTIDE SEQUENCE</scope>
    <source>
        <strain evidence="1">ICT_H6.2</strain>
    </source>
</reference>
<sequence>MVNFFPQRLTVWRILRNYRKVLDLVDRLARKTDCPPRLSFRNQVAWLCDGDRIGHRTAGRLRKLATLVRKAAVGESLAPESLEQLLGSARRLRRKLENVDRNTRQAITIDSLAATLGLPGEWITKHWLQRSVDPMPTVGRGRFVLVDELDAWVRRRAAAL</sequence>
<proteinExistence type="predicted"/>
<evidence type="ECO:0000313" key="2">
    <source>
        <dbReference type="Proteomes" id="UP001155241"/>
    </source>
</evidence>
<dbReference type="EMBL" id="JAMXLR010000038">
    <property type="protein sequence ID" value="MCO6044700.1"/>
    <property type="molecule type" value="Genomic_DNA"/>
</dbReference>
<name>A0A9X2F9B8_9BACT</name>
<dbReference type="RefSeq" id="WP_252852816.1">
    <property type="nucleotide sequence ID" value="NZ_JAMXLR010000038.1"/>
</dbReference>
<dbReference type="AlphaFoldDB" id="A0A9X2F9B8"/>
<keyword evidence="2" id="KW-1185">Reference proteome</keyword>